<feature type="coiled-coil region" evidence="1">
    <location>
        <begin position="424"/>
        <end position="467"/>
    </location>
</feature>
<keyword evidence="2" id="KW-1133">Transmembrane helix</keyword>
<dbReference type="RefSeq" id="WP_190831205.1">
    <property type="nucleotide sequence ID" value="NZ_CAWPPI010000069.1"/>
</dbReference>
<dbReference type="AlphaFoldDB" id="A0A8J6XNK1"/>
<accession>A0A8J6XNK1</accession>
<feature type="transmembrane region" description="Helical" evidence="2">
    <location>
        <begin position="468"/>
        <end position="490"/>
    </location>
</feature>
<dbReference type="Pfam" id="PF05419">
    <property type="entry name" value="GUN4"/>
    <property type="match status" value="1"/>
</dbReference>
<gene>
    <name evidence="4" type="ORF">ICL16_20235</name>
</gene>
<comment type="caution">
    <text evidence="4">The sequence shown here is derived from an EMBL/GenBank/DDBJ whole genome shotgun (WGS) entry which is preliminary data.</text>
</comment>
<evidence type="ECO:0000259" key="3">
    <source>
        <dbReference type="Pfam" id="PF05419"/>
    </source>
</evidence>
<dbReference type="PANTHER" id="PTHR34800:SF1">
    <property type="entry name" value="TETRAPYRROLE-BINDING PROTEIN, CHLOROPLASTIC"/>
    <property type="match status" value="1"/>
</dbReference>
<keyword evidence="5" id="KW-1185">Reference proteome</keyword>
<dbReference type="Gene3D" id="1.10.10.1770">
    <property type="entry name" value="Gun4-like"/>
    <property type="match status" value="1"/>
</dbReference>
<reference evidence="4" key="1">
    <citation type="submission" date="2020-09" db="EMBL/GenBank/DDBJ databases">
        <title>Iningainema tapete sp. nov. (Scytonemataceae, Cyanobacteria) from greenhouses in central Florida (USA) produces two types of nodularin with biosynthetic potential for microcystin-LR and anabaenopeptins.</title>
        <authorList>
            <person name="Berthold D.E."/>
            <person name="Lefler F.W."/>
            <person name="Huang I.-S."/>
            <person name="Abdulla H."/>
            <person name="Zimba P.V."/>
            <person name="Laughinghouse H.D. IV."/>
        </authorList>
    </citation>
    <scope>NUCLEOTIDE SEQUENCE</scope>
    <source>
        <strain evidence="4">BLCCT55</strain>
    </source>
</reference>
<dbReference type="PANTHER" id="PTHR34800">
    <property type="entry name" value="TETRAPYRROLE-BINDING PROTEIN, CHLOROPLASTIC"/>
    <property type="match status" value="1"/>
</dbReference>
<keyword evidence="2" id="KW-0812">Transmembrane</keyword>
<proteinExistence type="predicted"/>
<evidence type="ECO:0000256" key="1">
    <source>
        <dbReference type="SAM" id="Coils"/>
    </source>
</evidence>
<dbReference type="Gene3D" id="1.25.40.620">
    <property type="match status" value="1"/>
</dbReference>
<dbReference type="CDD" id="cd16383">
    <property type="entry name" value="GUN4"/>
    <property type="match status" value="1"/>
</dbReference>
<feature type="coiled-coil region" evidence="1">
    <location>
        <begin position="493"/>
        <end position="611"/>
    </location>
</feature>
<keyword evidence="1" id="KW-0175">Coiled coil</keyword>
<dbReference type="GO" id="GO:0046906">
    <property type="term" value="F:tetrapyrrole binding"/>
    <property type="evidence" value="ECO:0007669"/>
    <property type="project" value="TreeGrafter"/>
</dbReference>
<dbReference type="InterPro" id="IPR027417">
    <property type="entry name" value="P-loop_NTPase"/>
</dbReference>
<protein>
    <submittedName>
        <fullName evidence="4">AAA-like domain-containing protein</fullName>
    </submittedName>
</protein>
<dbReference type="InterPro" id="IPR036815">
    <property type="entry name" value="14-3-3_dom_sf"/>
</dbReference>
<dbReference type="SUPFAM" id="SSF52540">
    <property type="entry name" value="P-loop containing nucleoside triphosphate hydrolases"/>
    <property type="match status" value="1"/>
</dbReference>
<dbReference type="SUPFAM" id="SSF140869">
    <property type="entry name" value="GUN4-like"/>
    <property type="match status" value="1"/>
</dbReference>
<organism evidence="4 5">
    <name type="scientific">Iningainema tapete BLCC-T55</name>
    <dbReference type="NCBI Taxonomy" id="2748662"/>
    <lineage>
        <taxon>Bacteria</taxon>
        <taxon>Bacillati</taxon>
        <taxon>Cyanobacteriota</taxon>
        <taxon>Cyanophyceae</taxon>
        <taxon>Nostocales</taxon>
        <taxon>Scytonemataceae</taxon>
        <taxon>Iningainema tapete</taxon>
    </lineage>
</organism>
<name>A0A8J6XNK1_9CYAN</name>
<evidence type="ECO:0000256" key="2">
    <source>
        <dbReference type="SAM" id="Phobius"/>
    </source>
</evidence>
<feature type="domain" description="GUN4-like" evidence="3">
    <location>
        <begin position="812"/>
        <end position="928"/>
    </location>
</feature>
<dbReference type="InterPro" id="IPR008629">
    <property type="entry name" value="GUN4-like"/>
</dbReference>
<dbReference type="Pfam" id="PF14516">
    <property type="entry name" value="AAA_35"/>
    <property type="match status" value="1"/>
</dbReference>
<dbReference type="InterPro" id="IPR037215">
    <property type="entry name" value="GUN4-like_sf"/>
</dbReference>
<dbReference type="Proteomes" id="UP000629098">
    <property type="component" value="Unassembled WGS sequence"/>
</dbReference>
<dbReference type="SUPFAM" id="SSF48445">
    <property type="entry name" value="14-3-3 protein"/>
    <property type="match status" value="1"/>
</dbReference>
<dbReference type="EMBL" id="JACXAE010000069">
    <property type="protein sequence ID" value="MBD2774336.1"/>
    <property type="molecule type" value="Genomic_DNA"/>
</dbReference>
<evidence type="ECO:0000313" key="5">
    <source>
        <dbReference type="Proteomes" id="UP000629098"/>
    </source>
</evidence>
<sequence>MVASSSNFYQLGASLPVDAPSYVQRQADEEFYQKLRSGKFCYVLNSRQMGKSSLRVQTMQRLQLDGIICAAIDLTGIGKHKVTLSQWYGGIVYALVESCQLEDKFDFDWQTWWQKKQEILDPVMCLRLFIEQVLLEKFQQPIVIFVDEIDRVLSQDFSLDDFFALIRFFQNQRVDNPVFERLTFALLGVATPSDLITDKTQTPFNIGEGIELHGFRLSEVQPLINGLKGKVSNPQQVMEEILEWTGGQPFLTQKLCKFMVEESEKDNPHSVGEVVRARIIENWESQDNPEHLRTIRDRILSNEQRAIYLLELYQQIRQVEEQSELQADNTLEQSELQLSGLVVKQYNKLRVYNPIYKEIFDAHWIENQLKNLRPYSENFRVWVDSGGTDESRLLRGKALQEAEEWASEKNLSFQDKQYLAASKEKEIQEEIVAKEQEAALERERKDRAAVEKINQALSEAHKKAQRRISIGSIILLVTLLGAIASVILGIEQVQKANRQVDEAQKQATIAQQSELQAKKSAKQAKQQEEIAKNNEKLAQQRIKNANKTAEQAKRQEEIAKNNEKRIQESALKLKQDAQKIEQKLATVQRNLEDKNREISRTNEQLISAQNNEKEIKIKLQSIKSEYSINELKNKEIRTVVETVQKLSELAGNLRNVNLTSESEEALRLAGLSFNVKDYKLKRALLLATISQAYQHLKKWNEAEQEIKKSKDTLSQIDKNIITNNEGLQIQVLTNKAQGNFLTEKKETNLAIESYKLAFKIIKNYPEQTSPFTKSNQLLTAKDIESVHQALIKLISKNNTESELREQVEKSLTQHLYTQLEYYLKAKNWKAADTQTFQLMLNIAKRKNYNIAERENYLTTYSINNFSCYDLQKINRLWVNSDKRFGFSVQKEIWINTGNRLGIEVKDSTQKDYENYLRFATAVGWYDDKIETGGSGNSVSQEEPFLSREKLFDRINNNPFYVRGSLPMSVVYFGRGGQIMDTQRTSFLALRLVKCNI</sequence>
<keyword evidence="2" id="KW-0472">Membrane</keyword>
<evidence type="ECO:0000313" key="4">
    <source>
        <dbReference type="EMBL" id="MBD2774336.1"/>
    </source>
</evidence>